<protein>
    <submittedName>
        <fullName evidence="2">Transmembrane protein, putative</fullName>
    </submittedName>
</protein>
<sequence>MINQDQNIGIIYFLQSGKYTKVYCFDYQQTIPSSILIDSSKDNVTSSRLDCFEDSQQQMVFLGDKYNCYDKFRSCQNDNKCVQCRWGYCKQQKEDNTVCKDMNVLDQCIGYDQNNKCVINEQATISSSFSCWTQSNNTCIETICQNNAGCSSFCKYIPAFQYIVGKLTNSVCYSKTDLFIPYEIKGCIGTYCKLIQSEIPLSNACISMNDLVNQYSIIGFDQYQLCIQMNSNNNQAKKCRFNYCIIIAGEQISCVLLDHFISTQAAKQADTHYCQSLDQQDNNSMNCSPTLCLDKDTRNCVPLKDNDGYRGRQVVTDFCMDKVDDPNDYGLIECVDDYCISKNECVSFLSDQNIIGKNSAQMCVFSQNLYVQNCQPNPLNLQMISCNYQSLEICLNNNYCYFLNGLINTNRLARADGTCSLTFIFNMYGSDNKGSCIFQGQILAQKCSNGYCINQNACIQFDGNYIGRDKNYNCLQQNQDGVAVQCQIGYCLKRSTQNKNIFCVKIDIINDVAGVQINSQNCILTQDASKIQASDCSVGFYCLNSQGFCQILQSSGCSGINQQCVDMKSRPFDCYACQPDSCLLYGPPGLCIQISIQNSLCQSFTGRCEYSLSRNCNYCPDLTCKDPITKRCTPMTSMKLKSNQCLVLERSDIPCKIQDMNDYLQKKLLDNQYQIQCADSYSRCAKIVNSFCSSCPVSYIQPGNGICYSLLQQQQLVQSGNIIFLDQLNLQYINQSVGVQDQLKCPSNCFSCFSQKICTKCLFGYSLLEISKREIICISTDANKMIQLSSDYDENLIYLTNNLFYQCTQTGLYYGQKVLPKSLVYDFPLSQQQVEQYDQIQYRIQYDQKGIINCQQLIQYEINTSGVHITTEYIPQKGFFLQFSQQNVQISKQITYRENNSCQSSCTSCFFNQANNQNVCMKCNAGYTLRYDGICVKCPQNCLKCIFGGFYAGNSVVWSDIQNIYTNDFMSKLTSEEYTLKCTICAQGFTVNQVYDTCVSCGYQCINCYTGFPNYNHNAALNFDQKFFKNVNLVYKCLECINSSYKFKNDDVNCEAKVIPYCSVEFNQIIVPGSIPYILSIGSWGLNRQSRPYCYLCNNQFYNILNYSCLQSKSVCYTYYLNYRDFRDCLSSKLNLFQSEINQILFNCVQPIFDQNSKFLNCVQCKQTQCNYDQNYKVSFDNTNVSTCSQNINKCETCYSYNDSTVFQCTQCKQNYIISLEGCIQCPEGCLDCYLSDGTINQTDQLQYILPFYSLQDRKKFVLNNIFKFHCTSCSQNYYLNSQSNLCTLKNCDVSCLTCEVYQNTRLACTQCNNNYLLYQIQDIIGYISLFHNQNDYLDINLMINLNSQHAACHLCPYSCQVCEKGGDISVNPYLIYKSKCKVCKPNLTIPQIIPQGEQKNYEWRFDSYRERCVLCNKLDQGCTYELKVRQIYAICGNIRDSIGSGTIQDPLNIQRSSEINWNQLIINQSDIAKYYIFYNEMSVEFMDIQIILLGNMCQISQQISIQQSILNFILTLNRFSLTIMNYQTNELTLISKYPIVIQGFTEVNFLNIELQTQKYNSNEYQFGFQINNSITNKVSFTNVKFTNQFAADNNFIFQINNLSGFLNLSNVIIKGFQIQNNDFFTLIFNSDIQLRQRLLFIISNSTLTNTNFKKASLVKLLAGNLYIEFDNFIIQESQFLNSSLFLNIQSYYSNTSAYLQWNNININNCDIQSKSQIFSYNFFEMNQINNITFLNNNLTSLQDESSLFQQNKLWLSLIDIINNKFQNYNLFEHYSQPNTIYNAIFNYYLSGIYFKNNTISTNQGLLFKLKGNLQIPADSIKINIFTVEIDNIFSDLSRNSFIEVTSALQFVFTKFKIVNTYLSSVFILNSIQSVQVIDGTVTGIQTFLVDQFQIINTMNQLKILKVLVQNTLTTATIFTVINTSQHKLSLQLNIQNLEAYQNQFVVSQKTNNVGLFIIQNRVRAEISIVNCILRENQQYSLVSTMVQYLQTSPGFNIFSYGSLKIIGGDFIDNQTELTKPVFYIVCQVVQVLNSQFQTLGNQKTNYNLKGGFMYLQADQISIVNSSFTGQQAINGGAIYACITNQGQLLIRNSQFDSNSAYIDNIYSMGGTVYIQTNLANYLDISIENSLFFNNFAIQGAIFYIEKTNAKTFIKFNLVKFENNFSILQSIILYFDGFQDQVINVEFQDCQIQNTIQNMQDKIQQMLSCLNSNNAQIQQYYYIYISNATLITITNFQFQQTAQLIDLYSDQQNLIELNLPVVVYVFNTLSYVDSFSEYQQTITNDEIIHIEANSIALYSVKFLQLQSFQLNTQIIKLFAKTINLNSILVDNLICKNCSNGNINIEVGNEAYISNSLFQNNICQNGGGIYIQSPINQNQIQVNKRSLESSKSPIKTVQLFDNSFKNNTSQKNGGGIYLLNIYAIIINSTLSNNTSHESGGGIYNIIQEQLLDNDPILFNLYQLTNILLQNSYIVYNKAQNGGGYYSSFNLPQIDNSFILANNAQIFGSDLSGFPIFYQVYYDNVFIKQNQTIYLFSGKINTPFIVYLMNDIKQIYKNNISKDILLEIRTVQVQSNEKNNLILMDQVINFNNNVFDLSGLSVYGKFSQKSKILLSCNKVKQAIYQKGDIISIKQNITFEMEFSIVSECPIGYRSSKINNTYDTCIPCLDKTYNLKPGQAECKKCQSSLYKCQKNNIQIPDGYFRRDNNTDQISECSNWPSNCVGDISRDNSPINNLRNTNWNIYYCVEGNVGFFCEDCDYEGAYWGEKYMRFQQYGCQKCNRENILQTIMIGIIIQSLIAILICWIIFITWINYSNIGYQLSKKNFITEFINFRNKLSQIEEQKRIISVKILFCYLQILFMLTQLELQLPWPFTFILICLTRQNEYIFRSFDCLINVIPVSYARVATSIIHLIAISFFTVAFTFLFFYFYSKMKRRNYMYKFILKYKIELMTYISSLNFIVYSPSIIQIIAANMNCATYDGARYVSYSTSLMCDSQHYKWTLCLFLPAFFIIALIIPFLIAIVIKKYFYTQFVVFAFSQFTHGYKISHAYFWDMFRQIQIFFVILILSFDFQNSTIKITFLISVSLSQKLINFTQNPFNSQNIENLCTIQMDTSVITITLVIFLNQAIQSQNFIEQIICGVAIALINLNLFIRILFNILSKDQLNKILFLSKKKQKAIQKSQLQWGILRQHFKNKAIHQLSLYLKQSNQVTIKRLYLMSQKQYNTLKIFKYN</sequence>
<feature type="transmembrane region" description="Helical" evidence="1">
    <location>
        <begin position="3104"/>
        <end position="3126"/>
    </location>
</feature>
<dbReference type="InterPro" id="IPR011050">
    <property type="entry name" value="Pectin_lyase_fold/virulence"/>
</dbReference>
<evidence type="ECO:0000313" key="2">
    <source>
        <dbReference type="EMBL" id="EAR93313.2"/>
    </source>
</evidence>
<dbReference type="SUPFAM" id="SSF57184">
    <property type="entry name" value="Growth factor receptor domain"/>
    <property type="match status" value="1"/>
</dbReference>
<dbReference type="InParanoid" id="Q239U5"/>
<proteinExistence type="predicted"/>
<feature type="transmembrane region" description="Helical" evidence="1">
    <location>
        <begin position="3132"/>
        <end position="3154"/>
    </location>
</feature>
<dbReference type="SUPFAM" id="SSF51126">
    <property type="entry name" value="Pectin lyase-like"/>
    <property type="match status" value="1"/>
</dbReference>
<accession>Q239U5</accession>
<dbReference type="EMBL" id="GG662726">
    <property type="protein sequence ID" value="EAR93313.2"/>
    <property type="molecule type" value="Genomic_DNA"/>
</dbReference>
<dbReference type="Proteomes" id="UP000009168">
    <property type="component" value="Unassembled WGS sequence"/>
</dbReference>
<gene>
    <name evidence="2" type="ORF">TTHERM_00746850</name>
</gene>
<keyword evidence="1 2" id="KW-0812">Transmembrane</keyword>
<keyword evidence="1" id="KW-0472">Membrane</keyword>
<dbReference type="InterPro" id="IPR009030">
    <property type="entry name" value="Growth_fac_rcpt_cys_sf"/>
</dbReference>
<organism evidence="2 3">
    <name type="scientific">Tetrahymena thermophila (strain SB210)</name>
    <dbReference type="NCBI Taxonomy" id="312017"/>
    <lineage>
        <taxon>Eukaryota</taxon>
        <taxon>Sar</taxon>
        <taxon>Alveolata</taxon>
        <taxon>Ciliophora</taxon>
        <taxon>Intramacronucleata</taxon>
        <taxon>Oligohymenophorea</taxon>
        <taxon>Hymenostomatida</taxon>
        <taxon>Tetrahymenina</taxon>
        <taxon>Tetrahymenidae</taxon>
        <taxon>Tetrahymena</taxon>
    </lineage>
</organism>
<evidence type="ECO:0000313" key="3">
    <source>
        <dbReference type="Proteomes" id="UP000009168"/>
    </source>
</evidence>
<evidence type="ECO:0000256" key="1">
    <source>
        <dbReference type="SAM" id="Phobius"/>
    </source>
</evidence>
<dbReference type="GeneID" id="7841549"/>
<keyword evidence="3" id="KW-1185">Reference proteome</keyword>
<feature type="transmembrane region" description="Helical" evidence="1">
    <location>
        <begin position="2787"/>
        <end position="2812"/>
    </location>
</feature>
<name>Q239U5_TETTS</name>
<feature type="transmembrane region" description="Helical" evidence="1">
    <location>
        <begin position="3056"/>
        <end position="3084"/>
    </location>
</feature>
<keyword evidence="1" id="KW-1133">Transmembrane helix</keyword>
<dbReference type="HOGENOM" id="CLU_000184_0_0_1"/>
<dbReference type="PANTHER" id="PTHR11319">
    <property type="entry name" value="G PROTEIN-COUPLED RECEPTOR-RELATED"/>
    <property type="match status" value="1"/>
</dbReference>
<feature type="transmembrane region" description="Helical" evidence="1">
    <location>
        <begin position="2844"/>
        <end position="2863"/>
    </location>
</feature>
<feature type="transmembrane region" description="Helical" evidence="1">
    <location>
        <begin position="2948"/>
        <end position="2969"/>
    </location>
</feature>
<reference evidence="3" key="1">
    <citation type="journal article" date="2006" name="PLoS Biol.">
        <title>Macronuclear genome sequence of the ciliate Tetrahymena thermophila, a model eukaryote.</title>
        <authorList>
            <person name="Eisen J.A."/>
            <person name="Coyne R.S."/>
            <person name="Wu M."/>
            <person name="Wu D."/>
            <person name="Thiagarajan M."/>
            <person name="Wortman J.R."/>
            <person name="Badger J.H."/>
            <person name="Ren Q."/>
            <person name="Amedeo P."/>
            <person name="Jones K.M."/>
            <person name="Tallon L.J."/>
            <person name="Delcher A.L."/>
            <person name="Salzberg S.L."/>
            <person name="Silva J.C."/>
            <person name="Haas B.J."/>
            <person name="Majoros W.H."/>
            <person name="Farzad M."/>
            <person name="Carlton J.M."/>
            <person name="Smith R.K. Jr."/>
            <person name="Garg J."/>
            <person name="Pearlman R.E."/>
            <person name="Karrer K.M."/>
            <person name="Sun L."/>
            <person name="Manning G."/>
            <person name="Elde N.C."/>
            <person name="Turkewitz A.P."/>
            <person name="Asai D.J."/>
            <person name="Wilkes D.E."/>
            <person name="Wang Y."/>
            <person name="Cai H."/>
            <person name="Collins K."/>
            <person name="Stewart B.A."/>
            <person name="Lee S.R."/>
            <person name="Wilamowska K."/>
            <person name="Weinberg Z."/>
            <person name="Ruzzo W.L."/>
            <person name="Wloga D."/>
            <person name="Gaertig J."/>
            <person name="Frankel J."/>
            <person name="Tsao C.-C."/>
            <person name="Gorovsky M.A."/>
            <person name="Keeling P.J."/>
            <person name="Waller R.F."/>
            <person name="Patron N.J."/>
            <person name="Cherry J.M."/>
            <person name="Stover N.A."/>
            <person name="Krieger C.J."/>
            <person name="del Toro C."/>
            <person name="Ryder H.F."/>
            <person name="Williamson S.C."/>
            <person name="Barbeau R.A."/>
            <person name="Hamilton E.P."/>
            <person name="Orias E."/>
        </authorList>
    </citation>
    <scope>NUCLEOTIDE SEQUENCE [LARGE SCALE GENOMIC DNA]</scope>
    <source>
        <strain evidence="3">SB210</strain>
    </source>
</reference>
<dbReference type="OrthoDB" id="328011at2759"/>
<dbReference type="KEGG" id="tet:TTHERM_00746850"/>
<dbReference type="PANTHER" id="PTHR11319:SF35">
    <property type="entry name" value="OUTER MEMBRANE PROTEIN PMPC-RELATED"/>
    <property type="match status" value="1"/>
</dbReference>
<feature type="transmembrane region" description="Helical" evidence="1">
    <location>
        <begin position="2907"/>
        <end position="2928"/>
    </location>
</feature>
<dbReference type="RefSeq" id="XP_001013558.2">
    <property type="nucleotide sequence ID" value="XM_001013558.2"/>
</dbReference>
<feature type="transmembrane region" description="Helical" evidence="1">
    <location>
        <begin position="2996"/>
        <end position="3018"/>
    </location>
</feature>